<dbReference type="Pfam" id="PF04413">
    <property type="entry name" value="Glycos_transf_N"/>
    <property type="match status" value="1"/>
</dbReference>
<dbReference type="InterPro" id="IPR007507">
    <property type="entry name" value="Glycos_transf_N"/>
</dbReference>
<comment type="function">
    <text evidence="1 10">Involved in lipopolysaccharide (LPS) biosynthesis. Catalyzes the transfer of 3-deoxy-D-manno-octulosonate (Kdo) residue(s) from CMP-Kdo to lipid IV(A), the tetraacyldisaccharide-1,4'-bisphosphate precursor of lipid A.</text>
</comment>
<feature type="site" description="Transition state stabilizer" evidence="9">
    <location>
        <position position="214"/>
    </location>
</feature>
<keyword evidence="5 10" id="KW-0808">Transferase</keyword>
<evidence type="ECO:0000256" key="9">
    <source>
        <dbReference type="PIRSR" id="PIRSR639901-2"/>
    </source>
</evidence>
<comment type="caution">
    <text evidence="12">The sequence shown here is derived from an EMBL/GenBank/DDBJ whole genome shotgun (WGS) entry which is preliminary data.</text>
</comment>
<dbReference type="Gene3D" id="3.40.50.2000">
    <property type="entry name" value="Glycogen Phosphorylase B"/>
    <property type="match status" value="1"/>
</dbReference>
<feature type="active site" description="Proton acceptor" evidence="8">
    <location>
        <position position="67"/>
    </location>
</feature>
<keyword evidence="10" id="KW-0448">Lipopolysaccharide biosynthesis</keyword>
<evidence type="ECO:0000313" key="13">
    <source>
        <dbReference type="Proteomes" id="UP000095463"/>
    </source>
</evidence>
<dbReference type="RefSeq" id="WP_069912428.1">
    <property type="nucleotide sequence ID" value="NZ_LAJE02000386.1"/>
</dbReference>
<feature type="domain" description="3-deoxy-D-manno-octulosonic-acid transferase N-terminal" evidence="11">
    <location>
        <begin position="52"/>
        <end position="215"/>
    </location>
</feature>
<dbReference type="Gene3D" id="3.40.50.11720">
    <property type="entry name" value="3-Deoxy-D-manno-octulosonic-acid transferase, N-terminal domain"/>
    <property type="match status" value="1"/>
</dbReference>
<reference evidence="12 13" key="1">
    <citation type="journal article" date="2015" name="Genome Announc.">
        <title>Genome Assemblies of Three Soil-Associated Devosia species: D. insulae, D. limi, and D. soli.</title>
        <authorList>
            <person name="Hassan Y.I."/>
            <person name="Lepp D."/>
            <person name="Zhou T."/>
        </authorList>
    </citation>
    <scope>NUCLEOTIDE SEQUENCE [LARGE SCALE GENOMIC DNA]</scope>
    <source>
        <strain evidence="12 13">DS-56</strain>
    </source>
</reference>
<comment type="pathway">
    <text evidence="2 10">Bacterial outer membrane biogenesis; LPS core biosynthesis.</text>
</comment>
<evidence type="ECO:0000256" key="10">
    <source>
        <dbReference type="RuleBase" id="RU365103"/>
    </source>
</evidence>
<dbReference type="PANTHER" id="PTHR42755">
    <property type="entry name" value="3-DEOXY-MANNO-OCTULOSONATE CYTIDYLYLTRANSFERASE"/>
    <property type="match status" value="1"/>
</dbReference>
<dbReference type="GO" id="GO:0043842">
    <property type="term" value="F:Kdo transferase activity"/>
    <property type="evidence" value="ECO:0007669"/>
    <property type="project" value="UniProtKB-EC"/>
</dbReference>
<evidence type="ECO:0000256" key="7">
    <source>
        <dbReference type="ARBA" id="ARBA00049183"/>
    </source>
</evidence>
<proteinExistence type="inferred from homology"/>
<comment type="catalytic activity">
    <reaction evidence="7 10">
        <text>lipid IVA (E. coli) + CMP-3-deoxy-beta-D-manno-octulosonate = alpha-Kdo-(2-&gt;6)-lipid IVA (E. coli) + CMP + H(+)</text>
        <dbReference type="Rhea" id="RHEA:28066"/>
        <dbReference type="ChEBI" id="CHEBI:15378"/>
        <dbReference type="ChEBI" id="CHEBI:58603"/>
        <dbReference type="ChEBI" id="CHEBI:60364"/>
        <dbReference type="ChEBI" id="CHEBI:60377"/>
        <dbReference type="ChEBI" id="CHEBI:85987"/>
        <dbReference type="EC" id="2.4.99.12"/>
    </reaction>
</comment>
<evidence type="ECO:0000313" key="12">
    <source>
        <dbReference type="EMBL" id="OEO28238.1"/>
    </source>
</evidence>
<dbReference type="EC" id="2.4.99.12" evidence="3 10"/>
<dbReference type="AlphaFoldDB" id="A0A1E5XI11"/>
<evidence type="ECO:0000259" key="11">
    <source>
        <dbReference type="Pfam" id="PF04413"/>
    </source>
</evidence>
<name>A0A1E5XI11_9HYPH</name>
<evidence type="ECO:0000256" key="8">
    <source>
        <dbReference type="PIRSR" id="PIRSR639901-1"/>
    </source>
</evidence>
<dbReference type="PANTHER" id="PTHR42755:SF1">
    <property type="entry name" value="3-DEOXY-D-MANNO-OCTULOSONIC ACID TRANSFERASE, MITOCHONDRIAL-RELATED"/>
    <property type="match status" value="1"/>
</dbReference>
<evidence type="ECO:0000256" key="3">
    <source>
        <dbReference type="ARBA" id="ARBA00012621"/>
    </source>
</evidence>
<evidence type="ECO:0000256" key="1">
    <source>
        <dbReference type="ARBA" id="ARBA00003394"/>
    </source>
</evidence>
<keyword evidence="13" id="KW-1185">Reference proteome</keyword>
<dbReference type="UniPathway" id="UPA00958"/>
<protein>
    <recommendedName>
        <fullName evidence="4 10">3-deoxy-D-manno-octulosonic acid transferase</fullName>
        <shortName evidence="10">Kdo transferase</shortName>
        <ecNumber evidence="3 10">2.4.99.12</ecNumber>
    </recommendedName>
    <alternativeName>
        <fullName evidence="6 10">Lipid IV(A) 3-deoxy-D-manno-octulosonic acid transferase</fullName>
    </alternativeName>
</protein>
<dbReference type="GO" id="GO:0009244">
    <property type="term" value="P:lipopolysaccharide core region biosynthetic process"/>
    <property type="evidence" value="ECO:0007669"/>
    <property type="project" value="UniProtKB-UniRule"/>
</dbReference>
<comment type="similarity">
    <text evidence="10">Belongs to the glycosyltransferase group 1 family.</text>
</comment>
<dbReference type="EMBL" id="LAJE02000386">
    <property type="protein sequence ID" value="OEO28238.1"/>
    <property type="molecule type" value="Genomic_DNA"/>
</dbReference>
<evidence type="ECO:0000256" key="6">
    <source>
        <dbReference type="ARBA" id="ARBA00031445"/>
    </source>
</evidence>
<feature type="site" description="Transition state stabilizer" evidence="9">
    <location>
        <position position="136"/>
    </location>
</feature>
<organism evidence="12 13">
    <name type="scientific">Devosia insulae DS-56</name>
    <dbReference type="NCBI Taxonomy" id="1116389"/>
    <lineage>
        <taxon>Bacteria</taxon>
        <taxon>Pseudomonadati</taxon>
        <taxon>Pseudomonadota</taxon>
        <taxon>Alphaproteobacteria</taxon>
        <taxon>Hyphomicrobiales</taxon>
        <taxon>Devosiaceae</taxon>
        <taxon>Devosia</taxon>
    </lineage>
</organism>
<comment type="subcellular location">
    <subcellularLocation>
        <location evidence="10">Cell membrane</location>
    </subcellularLocation>
</comment>
<dbReference type="SUPFAM" id="SSF53756">
    <property type="entry name" value="UDP-Glycosyltransferase/glycogen phosphorylase"/>
    <property type="match status" value="1"/>
</dbReference>
<evidence type="ECO:0000256" key="2">
    <source>
        <dbReference type="ARBA" id="ARBA00004713"/>
    </source>
</evidence>
<dbReference type="GO" id="GO:0005886">
    <property type="term" value="C:plasma membrane"/>
    <property type="evidence" value="ECO:0007669"/>
    <property type="project" value="UniProtKB-SubCell"/>
</dbReference>
<sequence>MTEAVSLRWKAYGGLVTAASWLHYAVLSRFSKSDEGGTAWFAKRLNPSLPQPTTGKRIWIHAVSAGESKVAELLRQRLLKQDPALSVVLSATTYSGYARVRAIAGDAASFIMPLDTLEAQRRIFDTVRPDLLVLVESEFWPAQFAAAEAAGVPVLVVNATMSPRSFARHQRNPAVANRTIAKAQRIYAQDEAIAARYAELGVVRDRIDVLGNLKLVPLRSGGPAIKDAPPLIVFGNIHRDEIAALAPAIAELRTRRADTKLVLVPRYPGKIPGEVLSASFGGELAIVDNQAAIADAGGLVWLDEMGTLSKLYARASIGIVCGTFSPIGGHDLSEPLHLGAASLYGPHIERQLPLHEALSAIGCAVQVRGAGELPQAVLGLLDDEARRRQMIEAFRSVAEQAAGRLDALSASLIAEVSR</sequence>
<evidence type="ECO:0000256" key="4">
    <source>
        <dbReference type="ARBA" id="ARBA00019077"/>
    </source>
</evidence>
<keyword evidence="10" id="KW-1003">Cell membrane</keyword>
<dbReference type="GO" id="GO:0009245">
    <property type="term" value="P:lipid A biosynthetic process"/>
    <property type="evidence" value="ECO:0007669"/>
    <property type="project" value="TreeGrafter"/>
</dbReference>
<evidence type="ECO:0000256" key="5">
    <source>
        <dbReference type="ARBA" id="ARBA00022679"/>
    </source>
</evidence>
<dbReference type="OrthoDB" id="9789797at2"/>
<dbReference type="Proteomes" id="UP000095463">
    <property type="component" value="Unassembled WGS sequence"/>
</dbReference>
<gene>
    <name evidence="12" type="ORF">VW23_005645</name>
</gene>
<dbReference type="InterPro" id="IPR038107">
    <property type="entry name" value="Glycos_transf_N_sf"/>
</dbReference>
<dbReference type="InterPro" id="IPR039901">
    <property type="entry name" value="Kdotransferase"/>
</dbReference>
<accession>A0A1E5XI11</accession>
<keyword evidence="10" id="KW-0472">Membrane</keyword>